<evidence type="ECO:0000313" key="1">
    <source>
        <dbReference type="EMBL" id="TYK01581.1"/>
    </source>
</evidence>
<reference evidence="1 2" key="1">
    <citation type="submission" date="2019-08" db="EMBL/GenBank/DDBJ databases">
        <title>Draft genome sequences of two oriental melons (Cucumis melo L. var makuwa).</title>
        <authorList>
            <person name="Kwon S.-Y."/>
        </authorList>
    </citation>
    <scope>NUCLEOTIDE SEQUENCE [LARGE SCALE GENOMIC DNA]</scope>
    <source>
        <strain evidence="2">cv. Chang Bougi</strain>
        <tissue evidence="1">Leaf</tissue>
    </source>
</reference>
<dbReference type="EMBL" id="SSTD01016175">
    <property type="protein sequence ID" value="TYK01581.1"/>
    <property type="molecule type" value="Genomic_DNA"/>
</dbReference>
<gene>
    <name evidence="1" type="ORF">E5676_scaffold451G001620</name>
</gene>
<organism evidence="1 2">
    <name type="scientific">Cucumis melo var. makuwa</name>
    <name type="common">Oriental melon</name>
    <dbReference type="NCBI Taxonomy" id="1194695"/>
    <lineage>
        <taxon>Eukaryota</taxon>
        <taxon>Viridiplantae</taxon>
        <taxon>Streptophyta</taxon>
        <taxon>Embryophyta</taxon>
        <taxon>Tracheophyta</taxon>
        <taxon>Spermatophyta</taxon>
        <taxon>Magnoliopsida</taxon>
        <taxon>eudicotyledons</taxon>
        <taxon>Gunneridae</taxon>
        <taxon>Pentapetalae</taxon>
        <taxon>rosids</taxon>
        <taxon>fabids</taxon>
        <taxon>Cucurbitales</taxon>
        <taxon>Cucurbitaceae</taxon>
        <taxon>Benincaseae</taxon>
        <taxon>Cucumis</taxon>
    </lineage>
</organism>
<evidence type="ECO:0000313" key="2">
    <source>
        <dbReference type="Proteomes" id="UP000321947"/>
    </source>
</evidence>
<accession>A0A5D3BP81</accession>
<protein>
    <submittedName>
        <fullName evidence="1">Gag-Pol</fullName>
    </submittedName>
</protein>
<proteinExistence type="predicted"/>
<name>A0A5D3BP81_CUCMM</name>
<dbReference type="Proteomes" id="UP000321947">
    <property type="component" value="Unassembled WGS sequence"/>
</dbReference>
<comment type="caution">
    <text evidence="1">The sequence shown here is derived from an EMBL/GenBank/DDBJ whole genome shotgun (WGS) entry which is preliminary data.</text>
</comment>
<sequence>MFTMIFTKPSVVHVLGVVSWCMTNPGRDLDKSKSTTGSVFSDVASGAVTWVSRLQSVVAMSITEAKYVATTQASKEVV</sequence>
<dbReference type="AlphaFoldDB" id="A0A5D3BP81"/>